<name>A0A3M6V9G1_POCDA</name>
<dbReference type="AlphaFoldDB" id="A0A3M6V9G1"/>
<keyword evidence="2" id="KW-1185">Reference proteome</keyword>
<dbReference type="EMBL" id="RCHS01000005">
    <property type="protein sequence ID" value="RMX61564.1"/>
    <property type="molecule type" value="Genomic_DNA"/>
</dbReference>
<protein>
    <submittedName>
        <fullName evidence="1">Uncharacterized protein</fullName>
    </submittedName>
</protein>
<reference evidence="1 2" key="1">
    <citation type="journal article" date="2018" name="Sci. Rep.">
        <title>Comparative analysis of the Pocillopora damicornis genome highlights role of immune system in coral evolution.</title>
        <authorList>
            <person name="Cunning R."/>
            <person name="Bay R.A."/>
            <person name="Gillette P."/>
            <person name="Baker A.C."/>
            <person name="Traylor-Knowles N."/>
        </authorList>
    </citation>
    <scope>NUCLEOTIDE SEQUENCE [LARGE SCALE GENOMIC DNA]</scope>
    <source>
        <strain evidence="1">RSMAS</strain>
        <tissue evidence="1">Whole animal</tissue>
    </source>
</reference>
<evidence type="ECO:0000313" key="2">
    <source>
        <dbReference type="Proteomes" id="UP000275408"/>
    </source>
</evidence>
<accession>A0A3M6V9G1</accession>
<comment type="caution">
    <text evidence="1">The sequence shown here is derived from an EMBL/GenBank/DDBJ whole genome shotgun (WGS) entry which is preliminary data.</text>
</comment>
<evidence type="ECO:0000313" key="1">
    <source>
        <dbReference type="EMBL" id="RMX61564.1"/>
    </source>
</evidence>
<sequence length="252" mass="29018">MPVIYCVFATPYQSEKAGRLQAYDRRYILLTKWSFAQCLLQCLYEPEVFDPRCSVGTKGCPNDPFIANTTEVTEVTIQPTVNLTIKDVKQLFKTSIQSIWSNDSRGGTYSSKHLKLEYTIFAAFIFEGFLLSTSRNRLHVTNPEFTDVDEDLYFRLRRNVLQREDFLFNGNNRGNFINIPSAYLDRDSIVLGIEYYNLYKLLSNYSADAEGDNKTKILDSVILSAVIDPPPKVLKENVTLVFKNMQLWELVK</sequence>
<dbReference type="Proteomes" id="UP000275408">
    <property type="component" value="Unassembled WGS sequence"/>
</dbReference>
<organism evidence="1 2">
    <name type="scientific">Pocillopora damicornis</name>
    <name type="common">Cauliflower coral</name>
    <name type="synonym">Millepora damicornis</name>
    <dbReference type="NCBI Taxonomy" id="46731"/>
    <lineage>
        <taxon>Eukaryota</taxon>
        <taxon>Metazoa</taxon>
        <taxon>Cnidaria</taxon>
        <taxon>Anthozoa</taxon>
        <taxon>Hexacorallia</taxon>
        <taxon>Scleractinia</taxon>
        <taxon>Astrocoeniina</taxon>
        <taxon>Pocilloporidae</taxon>
        <taxon>Pocillopora</taxon>
    </lineage>
</organism>
<gene>
    <name evidence="1" type="ORF">pdam_00020433</name>
</gene>
<dbReference type="OrthoDB" id="10037534at2759"/>
<proteinExistence type="predicted"/>